<sequence>MRHDGSYYGGLAYGYAGFGGQGWAMPVNVVASTDWALALAMDLSIKAMDMAAAVHYALGTEILWILLNCCPKASI</sequence>
<accession>A0A0N8ESC6</accession>
<name>A0A0N8ESC6_HETGA</name>
<organism evidence="1">
    <name type="scientific">Heterocephalus glaber</name>
    <name type="common">Naked mole rat</name>
    <dbReference type="NCBI Taxonomy" id="10181"/>
    <lineage>
        <taxon>Eukaryota</taxon>
        <taxon>Metazoa</taxon>
        <taxon>Chordata</taxon>
        <taxon>Craniata</taxon>
        <taxon>Vertebrata</taxon>
        <taxon>Euteleostomi</taxon>
        <taxon>Mammalia</taxon>
        <taxon>Eutheria</taxon>
        <taxon>Euarchontoglires</taxon>
        <taxon>Glires</taxon>
        <taxon>Rodentia</taxon>
        <taxon>Hystricomorpha</taxon>
        <taxon>Bathyergidae</taxon>
        <taxon>Heterocephalus</taxon>
    </lineage>
</organism>
<reference evidence="1" key="1">
    <citation type="submission" date="2015-10" db="EMBL/GenBank/DDBJ databases">
        <title>FRAMA: From RNA-seq data to annotated mRNA assemblies.</title>
        <authorList>
            <person name="Bens M."/>
            <person name="Sahm A."/>
            <person name="Jahn N."/>
            <person name="Morhart M."/>
            <person name="Holtze S."/>
            <person name="Hildebrandt T.B."/>
            <person name="Platzer M."/>
            <person name="Szafranski K."/>
        </authorList>
    </citation>
    <scope>NUCLEOTIDE SEQUENCE</scope>
    <source>
        <tissue evidence="1">Kidney</tissue>
    </source>
</reference>
<proteinExistence type="predicted"/>
<dbReference type="AlphaFoldDB" id="A0A0N8ESC6"/>
<dbReference type="EMBL" id="GEBF01007555">
    <property type="protein sequence ID" value="JAN96077.1"/>
    <property type="molecule type" value="Transcribed_RNA"/>
</dbReference>
<evidence type="ECO:0000313" key="1">
    <source>
        <dbReference type="EMBL" id="JAN96077.1"/>
    </source>
</evidence>
<protein>
    <submittedName>
        <fullName evidence="1">Keratin-associated protein 19-5</fullName>
    </submittedName>
</protein>
<gene>
    <name evidence="1" type="primary">KRTAP19-5</name>
</gene>